<evidence type="ECO:0000259" key="2">
    <source>
        <dbReference type="Pfam" id="PF03372"/>
    </source>
</evidence>
<evidence type="ECO:0000313" key="3">
    <source>
        <dbReference type="EMBL" id="GMH11887.1"/>
    </source>
</evidence>
<name>A0AAD3SIW3_NEPGR</name>
<keyword evidence="4" id="KW-1185">Reference proteome</keyword>
<dbReference type="SUPFAM" id="SSF56219">
    <property type="entry name" value="DNase I-like"/>
    <property type="match status" value="1"/>
</dbReference>
<dbReference type="Pfam" id="PF03372">
    <property type="entry name" value="Exo_endo_phos"/>
    <property type="match status" value="1"/>
</dbReference>
<protein>
    <recommendedName>
        <fullName evidence="2">Endonuclease/exonuclease/phosphatase domain-containing protein</fullName>
    </recommendedName>
</protein>
<evidence type="ECO:0000256" key="1">
    <source>
        <dbReference type="SAM" id="MobiDB-lite"/>
    </source>
</evidence>
<dbReference type="Gene3D" id="3.60.10.10">
    <property type="entry name" value="Endonuclease/exonuclease/phosphatase"/>
    <property type="match status" value="2"/>
</dbReference>
<dbReference type="PANTHER" id="PTHR12121">
    <property type="entry name" value="CARBON CATABOLITE REPRESSOR PROTEIN 4"/>
    <property type="match status" value="1"/>
</dbReference>
<feature type="compositionally biased region" description="Low complexity" evidence="1">
    <location>
        <begin position="101"/>
        <end position="136"/>
    </location>
</feature>
<feature type="region of interest" description="Disordered" evidence="1">
    <location>
        <begin position="641"/>
        <end position="669"/>
    </location>
</feature>
<feature type="region of interest" description="Disordered" evidence="1">
    <location>
        <begin position="94"/>
        <end position="139"/>
    </location>
</feature>
<evidence type="ECO:0000313" key="4">
    <source>
        <dbReference type="Proteomes" id="UP001279734"/>
    </source>
</evidence>
<proteinExistence type="predicted"/>
<dbReference type="AlphaFoldDB" id="A0AAD3SIW3"/>
<dbReference type="Proteomes" id="UP001279734">
    <property type="component" value="Unassembled WGS sequence"/>
</dbReference>
<dbReference type="InterPro" id="IPR036691">
    <property type="entry name" value="Endo/exonu/phosph_ase_sf"/>
</dbReference>
<comment type="caution">
    <text evidence="3">The sequence shown here is derived from an EMBL/GenBank/DDBJ whole genome shotgun (WGS) entry which is preliminary data.</text>
</comment>
<dbReference type="InterPro" id="IPR005135">
    <property type="entry name" value="Endo/exonuclease/phosphatase"/>
</dbReference>
<feature type="compositionally biased region" description="Basic and acidic residues" evidence="1">
    <location>
        <begin position="654"/>
        <end position="666"/>
    </location>
</feature>
<dbReference type="GO" id="GO:0000175">
    <property type="term" value="F:3'-5'-RNA exonuclease activity"/>
    <property type="evidence" value="ECO:0007669"/>
    <property type="project" value="TreeGrafter"/>
</dbReference>
<accession>A0AAD3SIW3</accession>
<gene>
    <name evidence="3" type="ORF">Nepgr_013728</name>
</gene>
<dbReference type="PANTHER" id="PTHR12121:SF85">
    <property type="entry name" value="CARBON CATABOLITE REPRESSOR PROTEIN 4 HOMOLOG 6"/>
    <property type="match status" value="1"/>
</dbReference>
<organism evidence="3 4">
    <name type="scientific">Nepenthes gracilis</name>
    <name type="common">Slender pitcher plant</name>
    <dbReference type="NCBI Taxonomy" id="150966"/>
    <lineage>
        <taxon>Eukaryota</taxon>
        <taxon>Viridiplantae</taxon>
        <taxon>Streptophyta</taxon>
        <taxon>Embryophyta</taxon>
        <taxon>Tracheophyta</taxon>
        <taxon>Spermatophyta</taxon>
        <taxon>Magnoliopsida</taxon>
        <taxon>eudicotyledons</taxon>
        <taxon>Gunneridae</taxon>
        <taxon>Pentapetalae</taxon>
        <taxon>Caryophyllales</taxon>
        <taxon>Nepenthaceae</taxon>
        <taxon>Nepenthes</taxon>
    </lineage>
</organism>
<feature type="domain" description="Endonuclease/exonuclease/phosphatase" evidence="2">
    <location>
        <begin position="206"/>
        <end position="379"/>
    </location>
</feature>
<dbReference type="InterPro" id="IPR050410">
    <property type="entry name" value="CCR4/nocturin_mRNA_transcr"/>
</dbReference>
<dbReference type="EMBL" id="BSYO01000011">
    <property type="protein sequence ID" value="GMH11887.1"/>
    <property type="molecule type" value="Genomic_DNA"/>
</dbReference>
<reference evidence="3" key="1">
    <citation type="submission" date="2023-05" db="EMBL/GenBank/DDBJ databases">
        <title>Nepenthes gracilis genome sequencing.</title>
        <authorList>
            <person name="Fukushima K."/>
        </authorList>
    </citation>
    <scope>NUCLEOTIDE SEQUENCE</scope>
    <source>
        <strain evidence="3">SING2019-196</strain>
    </source>
</reference>
<feature type="compositionally biased region" description="Polar residues" evidence="1">
    <location>
        <begin position="482"/>
        <end position="499"/>
    </location>
</feature>
<feature type="region of interest" description="Disordered" evidence="1">
    <location>
        <begin position="476"/>
        <end position="499"/>
    </location>
</feature>
<sequence>MRQCFLHSVAPTVIDVSMSIYRWPHCRGGGGRWQRSFSGRPFRENEFVTGDSHFQSVRETNLGFQRGSSSNNFHGEDSFVNNVGFQTQFYAARGPRPGSKPPFNQNQQSFFSSPQPFNGNQQLQQQPPFQSRPSRPQRAKPLDYRRWEYAKHSRPPHGERFVVLSYNLLADYLAKDHRSKLYFHIPRHILDWEWRKRSIIFELGLWSPDIMCFQEVDKFHDLEEVFKLRGYIGIWKMRTGNPVDGCAIFWRALRFRLVHEECIEFNKLGLRDNVAQICVLESLSQNDIESQSALSTSSEDPNRVVICNIHVLYNPNRGEIKLGQVRVLLERAQVVSRIWNDAPVVICGDFNCTPKSPLYNFISEQKLDLYKLDRDKVSGQASAEIHPLPKQYNPYPGVQTHGNIVQSPSMVENRNVETEQNSSISEMMMHNNNPENTSENMFPMMVTVDGKGVDSGHRDPLSGIQKQSILESISENVPPMSSLPQPHYDTSSQDLSGVSTDEAGSAMCVSADDLEKASDKEDYSSGLAEGNHVEEAVHISSQEFGPCTSLSQSYINVEDISMNSNNDGFSSVANDWSGKDGGNQVSTDAGNLVGDGASASLTNLYETHISDAFFASNIDVDEKFKSLSLDKLDEIKKDDENLGEDSESFLSKLHSSEGNEVREDSSTRMNSGSDYIKKIVYDPSLWTPMEIATATGQADFTFLEHPLKLRSTYAEVEGFPGTRDSNGEPVATSYNRVFLGTVDYIWRSEGLQTVRVLAPMAKHAMQWTPGFPTKKWGSDHIALAVELAITKRASGDNVEIQGLREGSFWLFEQLHCRCFLLNALS</sequence>